<dbReference type="KEGG" id="aji:C0Z10_00850"/>
<proteinExistence type="predicted"/>
<dbReference type="AlphaFoldDB" id="A0A3Q9UHS8"/>
<accession>A0A3Q9UHS8</accession>
<evidence type="ECO:0000313" key="3">
    <source>
        <dbReference type="Proteomes" id="UP000285875"/>
    </source>
</evidence>
<name>A0A3Q9UHS8_9ACTN</name>
<dbReference type="Gene3D" id="3.40.50.880">
    <property type="match status" value="1"/>
</dbReference>
<organism evidence="2 3">
    <name type="scientific">Acidipropionibacterium jensenii</name>
    <dbReference type="NCBI Taxonomy" id="1749"/>
    <lineage>
        <taxon>Bacteria</taxon>
        <taxon>Bacillati</taxon>
        <taxon>Actinomycetota</taxon>
        <taxon>Actinomycetes</taxon>
        <taxon>Propionibacteriales</taxon>
        <taxon>Propionibacteriaceae</taxon>
        <taxon>Acidipropionibacterium</taxon>
    </lineage>
</organism>
<dbReference type="RefSeq" id="WP_097798141.1">
    <property type="nucleotide sequence ID" value="NZ_CP025570.1"/>
</dbReference>
<sequence length="294" mass="30279">MSFFLVGGGSESPEGADGTGLDEVYDAFIEEARSTGRSTLAVVVCGSPESAEVYSSPLAGIVTSRWPQAQIRTIRLTDEPPLTPLEGLDELAGIIVGGGRVADYLAGLGPSADQLSRLVRGGSPWLGFSAGAMATAVTAIEGGWHLQGRQIYPEAASEGFDELALAQGLGLVSITCLAHNDTCGGDGLLISAIDSGLLSSAVAVDEGTCLVIHHSSGRTQVMGSGVVRWFTKDPQGVIVRSERSPHKEVPPPPAAPRFAGMARVAAAARAAHQRHDTEKTGPTGDTAVPVESGQ</sequence>
<reference evidence="3" key="1">
    <citation type="submission" date="2017-12" db="EMBL/GenBank/DDBJ databases">
        <title>Whole genome sequencing of Acidipropionibacterium jensenii strains JS279 and JS280.</title>
        <authorList>
            <person name="Deptula P."/>
            <person name="Laine P."/>
            <person name="Smolander O.-P."/>
            <person name="Paulin L."/>
            <person name="Auvinen P."/>
            <person name="Varmanen P."/>
        </authorList>
    </citation>
    <scope>NUCLEOTIDE SEQUENCE [LARGE SCALE GENOMIC DNA]</scope>
    <source>
        <strain evidence="3">JS280</strain>
    </source>
</reference>
<evidence type="ECO:0000256" key="1">
    <source>
        <dbReference type="SAM" id="MobiDB-lite"/>
    </source>
</evidence>
<dbReference type="SUPFAM" id="SSF52317">
    <property type="entry name" value="Class I glutamine amidotransferase-like"/>
    <property type="match status" value="1"/>
</dbReference>
<gene>
    <name evidence="2" type="ORF">C0Z10_00850</name>
</gene>
<evidence type="ECO:0000313" key="2">
    <source>
        <dbReference type="EMBL" id="AZZ38536.1"/>
    </source>
</evidence>
<protein>
    <submittedName>
        <fullName evidence="2">Peptidase S51</fullName>
    </submittedName>
</protein>
<dbReference type="Proteomes" id="UP000285875">
    <property type="component" value="Chromosome"/>
</dbReference>
<dbReference type="EMBL" id="CP025570">
    <property type="protein sequence ID" value="AZZ38536.1"/>
    <property type="molecule type" value="Genomic_DNA"/>
</dbReference>
<feature type="region of interest" description="Disordered" evidence="1">
    <location>
        <begin position="269"/>
        <end position="294"/>
    </location>
</feature>
<dbReference type="InterPro" id="IPR029062">
    <property type="entry name" value="Class_I_gatase-like"/>
</dbReference>